<keyword evidence="5" id="KW-1185">Reference proteome</keyword>
<dbReference type="Pfam" id="PF01569">
    <property type="entry name" value="PAP2"/>
    <property type="match status" value="1"/>
</dbReference>
<keyword evidence="2" id="KW-0812">Transmembrane</keyword>
<organism evidence="4 5">
    <name type="scientific">Streptomyces mooreae</name>
    <dbReference type="NCBI Taxonomy" id="3075523"/>
    <lineage>
        <taxon>Bacteria</taxon>
        <taxon>Bacillati</taxon>
        <taxon>Actinomycetota</taxon>
        <taxon>Actinomycetes</taxon>
        <taxon>Kitasatosporales</taxon>
        <taxon>Streptomycetaceae</taxon>
        <taxon>Streptomyces</taxon>
    </lineage>
</organism>
<feature type="region of interest" description="Disordered" evidence="1">
    <location>
        <begin position="1"/>
        <end position="65"/>
    </location>
</feature>
<dbReference type="PANTHER" id="PTHR14969:SF13">
    <property type="entry name" value="AT30094P"/>
    <property type="match status" value="1"/>
</dbReference>
<sequence length="290" mass="29922">MTASEREPGRGKEPGRERGPGREREPEPERSPEPGPGPQRPDPGPAPEPAPSTDPHPDLHPTPWRPPAPAALLTFAAVCAALFVAVALTVSLRHGAPLAPERAALHWSTAHHGEPQRSLARALTATGSGPVPYLLAVLAGLLAGRGAMGRLRAVICAVAVLAVGQATRYGLMELLARPRPPAGGWAANASGYAFPSGHATTSALAAGILAWGIARRARPVVARTWCAVLALWAAGVGLTRVYLGVHWPGDVLAGWLLAATLLALALLLEPFVCPAGPARTGPPPIHKGAP</sequence>
<protein>
    <submittedName>
        <fullName evidence="4">Phosphatase PAP2 family protein</fullName>
    </submittedName>
</protein>
<keyword evidence="2" id="KW-0472">Membrane</keyword>
<dbReference type="InterPro" id="IPR036938">
    <property type="entry name" value="PAP2/HPO_sf"/>
</dbReference>
<evidence type="ECO:0000313" key="4">
    <source>
        <dbReference type="EMBL" id="MDT0455508.1"/>
    </source>
</evidence>
<name>A0ABU2T3C9_9ACTN</name>
<dbReference type="EMBL" id="JAVRFE010000006">
    <property type="protein sequence ID" value="MDT0455508.1"/>
    <property type="molecule type" value="Genomic_DNA"/>
</dbReference>
<keyword evidence="2" id="KW-1133">Transmembrane helix</keyword>
<comment type="caution">
    <text evidence="4">The sequence shown here is derived from an EMBL/GenBank/DDBJ whole genome shotgun (WGS) entry which is preliminary data.</text>
</comment>
<dbReference type="CDD" id="cd03392">
    <property type="entry name" value="PAP2_like_2"/>
    <property type="match status" value="1"/>
</dbReference>
<feature type="compositionally biased region" description="Basic and acidic residues" evidence="1">
    <location>
        <begin position="1"/>
        <end position="32"/>
    </location>
</feature>
<evidence type="ECO:0000259" key="3">
    <source>
        <dbReference type="SMART" id="SM00014"/>
    </source>
</evidence>
<feature type="transmembrane region" description="Helical" evidence="2">
    <location>
        <begin position="191"/>
        <end position="213"/>
    </location>
</feature>
<evidence type="ECO:0000256" key="1">
    <source>
        <dbReference type="SAM" id="MobiDB-lite"/>
    </source>
</evidence>
<gene>
    <name evidence="4" type="ORF">RM550_07110</name>
</gene>
<feature type="transmembrane region" description="Helical" evidence="2">
    <location>
        <begin position="251"/>
        <end position="272"/>
    </location>
</feature>
<feature type="compositionally biased region" description="Pro residues" evidence="1">
    <location>
        <begin position="33"/>
        <end position="54"/>
    </location>
</feature>
<dbReference type="RefSeq" id="WP_311622840.1">
    <property type="nucleotide sequence ID" value="NZ_JAVRFE010000006.1"/>
</dbReference>
<feature type="transmembrane region" description="Helical" evidence="2">
    <location>
        <begin position="225"/>
        <end position="245"/>
    </location>
</feature>
<reference evidence="4" key="1">
    <citation type="submission" date="2024-05" db="EMBL/GenBank/DDBJ databases">
        <title>30 novel species of actinomycetes from the DSMZ collection.</title>
        <authorList>
            <person name="Nouioui I."/>
        </authorList>
    </citation>
    <scope>NUCLEOTIDE SEQUENCE</scope>
    <source>
        <strain evidence="4">DSM 41527</strain>
    </source>
</reference>
<dbReference type="SMART" id="SM00014">
    <property type="entry name" value="acidPPc"/>
    <property type="match status" value="1"/>
</dbReference>
<dbReference type="SUPFAM" id="SSF48317">
    <property type="entry name" value="Acid phosphatase/Vanadium-dependent haloperoxidase"/>
    <property type="match status" value="1"/>
</dbReference>
<dbReference type="Proteomes" id="UP001180551">
    <property type="component" value="Unassembled WGS sequence"/>
</dbReference>
<feature type="transmembrane region" description="Helical" evidence="2">
    <location>
        <begin position="151"/>
        <end position="171"/>
    </location>
</feature>
<dbReference type="InterPro" id="IPR000326">
    <property type="entry name" value="PAP2/HPO"/>
</dbReference>
<proteinExistence type="predicted"/>
<dbReference type="PANTHER" id="PTHR14969">
    <property type="entry name" value="SPHINGOSINE-1-PHOSPHATE PHOSPHOHYDROLASE"/>
    <property type="match status" value="1"/>
</dbReference>
<evidence type="ECO:0000256" key="2">
    <source>
        <dbReference type="SAM" id="Phobius"/>
    </source>
</evidence>
<evidence type="ECO:0000313" key="5">
    <source>
        <dbReference type="Proteomes" id="UP001180551"/>
    </source>
</evidence>
<feature type="domain" description="Phosphatidic acid phosphatase type 2/haloperoxidase" evidence="3">
    <location>
        <begin position="154"/>
        <end position="266"/>
    </location>
</feature>
<feature type="transmembrane region" description="Helical" evidence="2">
    <location>
        <begin position="70"/>
        <end position="92"/>
    </location>
</feature>
<accession>A0ABU2T3C9</accession>
<dbReference type="Gene3D" id="1.20.144.10">
    <property type="entry name" value="Phosphatidic acid phosphatase type 2/haloperoxidase"/>
    <property type="match status" value="1"/>
</dbReference>